<keyword evidence="3" id="KW-1185">Reference proteome</keyword>
<dbReference type="OrthoDB" id="5424058at2759"/>
<evidence type="ECO:0000259" key="1">
    <source>
        <dbReference type="Pfam" id="PF20231"/>
    </source>
</evidence>
<gene>
    <name evidence="2" type="ORF">K435DRAFT_757959</name>
</gene>
<dbReference type="AlphaFoldDB" id="A0A4S8LTF6"/>
<evidence type="ECO:0000313" key="2">
    <source>
        <dbReference type="EMBL" id="THU92802.1"/>
    </source>
</evidence>
<reference evidence="2 3" key="1">
    <citation type="journal article" date="2019" name="Nat. Ecol. Evol.">
        <title>Megaphylogeny resolves global patterns of mushroom evolution.</title>
        <authorList>
            <person name="Varga T."/>
            <person name="Krizsan K."/>
            <person name="Foldi C."/>
            <person name="Dima B."/>
            <person name="Sanchez-Garcia M."/>
            <person name="Sanchez-Ramirez S."/>
            <person name="Szollosi G.J."/>
            <person name="Szarkandi J.G."/>
            <person name="Papp V."/>
            <person name="Albert L."/>
            <person name="Andreopoulos W."/>
            <person name="Angelini C."/>
            <person name="Antonin V."/>
            <person name="Barry K.W."/>
            <person name="Bougher N.L."/>
            <person name="Buchanan P."/>
            <person name="Buyck B."/>
            <person name="Bense V."/>
            <person name="Catcheside P."/>
            <person name="Chovatia M."/>
            <person name="Cooper J."/>
            <person name="Damon W."/>
            <person name="Desjardin D."/>
            <person name="Finy P."/>
            <person name="Geml J."/>
            <person name="Haridas S."/>
            <person name="Hughes K."/>
            <person name="Justo A."/>
            <person name="Karasinski D."/>
            <person name="Kautmanova I."/>
            <person name="Kiss B."/>
            <person name="Kocsube S."/>
            <person name="Kotiranta H."/>
            <person name="LaButti K.M."/>
            <person name="Lechner B.E."/>
            <person name="Liimatainen K."/>
            <person name="Lipzen A."/>
            <person name="Lukacs Z."/>
            <person name="Mihaltcheva S."/>
            <person name="Morgado L.N."/>
            <person name="Niskanen T."/>
            <person name="Noordeloos M.E."/>
            <person name="Ohm R.A."/>
            <person name="Ortiz-Santana B."/>
            <person name="Ovrebo C."/>
            <person name="Racz N."/>
            <person name="Riley R."/>
            <person name="Savchenko A."/>
            <person name="Shiryaev A."/>
            <person name="Soop K."/>
            <person name="Spirin V."/>
            <person name="Szebenyi C."/>
            <person name="Tomsovsky M."/>
            <person name="Tulloss R.E."/>
            <person name="Uehling J."/>
            <person name="Grigoriev I.V."/>
            <person name="Vagvolgyi C."/>
            <person name="Papp T."/>
            <person name="Martin F.M."/>
            <person name="Miettinen O."/>
            <person name="Hibbett D.S."/>
            <person name="Nagy L.G."/>
        </authorList>
    </citation>
    <scope>NUCLEOTIDE SEQUENCE [LARGE SCALE GENOMIC DNA]</scope>
    <source>
        <strain evidence="2 3">CBS 962.96</strain>
    </source>
</reference>
<organism evidence="2 3">
    <name type="scientific">Dendrothele bispora (strain CBS 962.96)</name>
    <dbReference type="NCBI Taxonomy" id="1314807"/>
    <lineage>
        <taxon>Eukaryota</taxon>
        <taxon>Fungi</taxon>
        <taxon>Dikarya</taxon>
        <taxon>Basidiomycota</taxon>
        <taxon>Agaricomycotina</taxon>
        <taxon>Agaricomycetes</taxon>
        <taxon>Agaricomycetidae</taxon>
        <taxon>Agaricales</taxon>
        <taxon>Agaricales incertae sedis</taxon>
        <taxon>Dendrothele</taxon>
    </lineage>
</organism>
<evidence type="ECO:0000313" key="3">
    <source>
        <dbReference type="Proteomes" id="UP000297245"/>
    </source>
</evidence>
<dbReference type="InterPro" id="IPR046496">
    <property type="entry name" value="DUF6589"/>
</dbReference>
<accession>A0A4S8LTF6</accession>
<sequence>MKEEKARREQIEKVAHHEKLKEDTLKAQRLLAGITKPKEDGGLGFESLQYFIERLFDSGNGDPFLNGYLTKFCDNHGASTASAIFGRSENAFQACLQGPVSERIRKEGETIQKLCTRKPGTQKHDLLENFSLVTLQAEIEECAPTLWWVLTKACETPEERRRSKELVFVTICAMISITRSQKANDFQVVVGLFLLGSGASKREMEVLAHAGLSVSYSSVIEHVKMLSKENQAIFRDVIKRLMCSVVWDNVNFAFRVESQRLHSKNHFDSGTSASLVVQYDPETKKNATHEIAPISMKPKRNTTKPEVDEPVCQSLLLPSNSQVQVLEQCLQWQLKKLALDHKPELSHLKKHLPKCPEVDQIDLHITEHYPLPAMHIDESSLDGTAQVFEKLMENLELNDTSLEEHGIIFTDGDLLTDSLIDKMESSRRNSSGAIKGMKAPVRRFGLFHCKMAGARMIVNEHWGKPNSKWPGGLWWEHTQLLKRTPISAGWQTKKAAPWKQSHELIHMSLAAHVLDGFRIHCGQDNFDNWANSSTVEEFDRVAKEVYDNLFTTKAYKKQRDAPSPDIVFKNNILYNRDALLYWLLVTSIKAGDIGRVVLVLRIWMVMMLSIILLRCIYTNPLYRKLFLHNWLVNLSGKANAFKEIDLLQEHQNFWLKIIYIAKGVNQSWEWLSMISVCIYSLRNALRTEIQRISDALEQEQIQQYVENREANDTTEAVRDLFEEGSKYANKKSAFSKYRPHEFIVKISGYQGMSIDAEVGEEVEDELENGMDYEVTREDLAMDEEEPYDLLNDDIVESMVLLEA</sequence>
<feature type="domain" description="DUF6589" evidence="1">
    <location>
        <begin position="310"/>
        <end position="691"/>
    </location>
</feature>
<name>A0A4S8LTF6_DENBC</name>
<dbReference type="Pfam" id="PF20231">
    <property type="entry name" value="DUF6589"/>
    <property type="match status" value="1"/>
</dbReference>
<dbReference type="Proteomes" id="UP000297245">
    <property type="component" value="Unassembled WGS sequence"/>
</dbReference>
<proteinExistence type="predicted"/>
<protein>
    <recommendedName>
        <fullName evidence="1">DUF6589 domain-containing protein</fullName>
    </recommendedName>
</protein>
<dbReference type="EMBL" id="ML179267">
    <property type="protein sequence ID" value="THU92802.1"/>
    <property type="molecule type" value="Genomic_DNA"/>
</dbReference>